<evidence type="ECO:0000313" key="3">
    <source>
        <dbReference type="EMBL" id="MFC6059586.1"/>
    </source>
</evidence>
<evidence type="ECO:0000256" key="2">
    <source>
        <dbReference type="SAM" id="SignalP"/>
    </source>
</evidence>
<dbReference type="EMBL" id="JBHSPT010000087">
    <property type="protein sequence ID" value="MFC6059586.1"/>
    <property type="molecule type" value="Genomic_DNA"/>
</dbReference>
<reference evidence="4" key="1">
    <citation type="journal article" date="2019" name="Int. J. Syst. Evol. Microbiol.">
        <title>The Global Catalogue of Microorganisms (GCM) 10K type strain sequencing project: providing services to taxonomists for standard genome sequencing and annotation.</title>
        <authorList>
            <consortium name="The Broad Institute Genomics Platform"/>
            <consortium name="The Broad Institute Genome Sequencing Center for Infectious Disease"/>
            <person name="Wu L."/>
            <person name="Ma J."/>
        </authorList>
    </citation>
    <scope>NUCLEOTIDE SEQUENCE [LARGE SCALE GENOMIC DNA]</scope>
    <source>
        <strain evidence="4">JCM 12763</strain>
    </source>
</reference>
<proteinExistence type="predicted"/>
<evidence type="ECO:0000256" key="1">
    <source>
        <dbReference type="SAM" id="MobiDB-lite"/>
    </source>
</evidence>
<feature type="region of interest" description="Disordered" evidence="1">
    <location>
        <begin position="47"/>
        <end position="79"/>
    </location>
</feature>
<protein>
    <submittedName>
        <fullName evidence="3">Uncharacterized protein</fullName>
    </submittedName>
</protein>
<comment type="caution">
    <text evidence="3">The sequence shown here is derived from an EMBL/GenBank/DDBJ whole genome shotgun (WGS) entry which is preliminary data.</text>
</comment>
<organism evidence="3 4">
    <name type="scientific">Streptomyces pratens</name>
    <dbReference type="NCBI Taxonomy" id="887456"/>
    <lineage>
        <taxon>Bacteria</taxon>
        <taxon>Bacillati</taxon>
        <taxon>Actinomycetota</taxon>
        <taxon>Actinomycetes</taxon>
        <taxon>Kitasatosporales</taxon>
        <taxon>Streptomycetaceae</taxon>
        <taxon>Streptomyces</taxon>
    </lineage>
</organism>
<sequence length="175" mass="18101">MKTRPNIVTAAVAAAAALAATGITYASASAYEPAQAAPAVQQAVAPAAAPMGGESGQENEGRGFEGKDHEGKDHEGRGFEGRIQINERSFSARPDGCITVVSGLGSKSFNIRNDSKRTVEFFRGATCDNGAPVATVGPHSEANGIKVHHTKGVRVKDGVVGSFRVIHHFGGRGGY</sequence>
<feature type="chain" id="PRO_5045496690" evidence="2">
    <location>
        <begin position="29"/>
        <end position="175"/>
    </location>
</feature>
<gene>
    <name evidence="3" type="ORF">ACFP50_30525</name>
</gene>
<feature type="signal peptide" evidence="2">
    <location>
        <begin position="1"/>
        <end position="28"/>
    </location>
</feature>
<name>A0ABW1M6W7_9ACTN</name>
<evidence type="ECO:0000313" key="4">
    <source>
        <dbReference type="Proteomes" id="UP001596242"/>
    </source>
</evidence>
<feature type="compositionally biased region" description="Basic and acidic residues" evidence="1">
    <location>
        <begin position="59"/>
        <end position="79"/>
    </location>
</feature>
<dbReference type="RefSeq" id="WP_386404109.1">
    <property type="nucleotide sequence ID" value="NZ_JBHSPT010000087.1"/>
</dbReference>
<accession>A0ABW1M6W7</accession>
<dbReference type="Proteomes" id="UP001596242">
    <property type="component" value="Unassembled WGS sequence"/>
</dbReference>
<keyword evidence="4" id="KW-1185">Reference proteome</keyword>
<keyword evidence="2" id="KW-0732">Signal</keyword>